<feature type="compositionally biased region" description="Low complexity" evidence="5">
    <location>
        <begin position="430"/>
        <end position="446"/>
    </location>
</feature>
<feature type="compositionally biased region" description="Polar residues" evidence="5">
    <location>
        <begin position="247"/>
        <end position="257"/>
    </location>
</feature>
<gene>
    <name evidence="7" type="ORF">Fcan01_09406</name>
</gene>
<dbReference type="PANTHER" id="PTHR46515:SF1">
    <property type="entry name" value="TATA ELEMENT MODULATORY FACTOR"/>
    <property type="match status" value="1"/>
</dbReference>
<name>A0A226EED3_FOLCA</name>
<proteinExistence type="predicted"/>
<feature type="compositionally biased region" description="Polar residues" evidence="5">
    <location>
        <begin position="798"/>
        <end position="808"/>
    </location>
</feature>
<sequence>MSWFQSTNIASLAKTAFKEAQKTIDKALEISEVAEPDGSSLSSSTSEKVAAVTEAASDFFASWGVGAAKKASLKSATVEDLDSSLSITDQPGKISATPAQHKRSQSLEVSKLSSNKGSGSSNQSESLVTDIPVTLIPHPQVEEIIVPPPESESSSSSFNHLHHQRSLSDTIFNLTSDFHESVQILDEPEENKDIPTPTPTTATTTDPNSTTSILESESRTTLVSQQPDNNSSVGNPTTSENEEQEETLTTVDLNSPSTTTTNTTTAIHDLSSSWGYQNSATINSSLSNNVLFKNDTTTTTTTGFDSSSWSWTDGAEENESNTMSRFEDVELPDNENIENNTSLLLLNIDPPQEQPALDSETAQSPNQENSSLIDLQNDETDESQLESSSGTVLFDTSAATTTTTTTESNDNINDPDIDGDDKTSKPCSPPASSISAIDSPRSSSPPMHNDDQEVDSRRGSPEGNNFEMLSHHHHQHTSSKLECHPGPDFLPESSRSSSIVVVSSARASSGGSGSTASTGSGDMHRDIVDGPTGYERVDFPSSTQSSDPTSPEFIKSKHRKGPSSASSSDIEVILLSSEYSRVSQIDDQVKLVPIVSSIHQQTSIDFQDQGTQTEEEINQNQATLAANEIPNRMNTESISEKDQMISELREEGEKLSKKQFELTQVIKKLRAKEKEIENTVKTLKGEIAGKNVENDRLTKSFINKESAEKMLSDQVQKLTAEKRTLDLKIEQIHSELEDAKENCSTMKASVEDASVEILELKNAISSAQRDSTELDNLTREKSDLMSRNDSLQKEQDNLRSTINSNQGKASKRETELQNQIAIQTRKVHELENQLADVSTEVADTTMPLSLEIEKLQMELKHSQASSEKRESFLSSQVMNLESKWKSSAEKERALKDQVATQEGTISLLEKKIQEFEVENRNLKRDASFREENEHKGTQEKLAKISKLEAQMEKFTTEIERLNQENEQLGLELKSEKASLEQERKRNQNLLEQSASSTSGGGVRNINQHKISTVSNPATNNGNLVIKSGENSPSCNSVTSEASYLDEVFDPHGQILGHRGGTITPRSYYDSYSSTGLLEHLQSQLRLRETEVIQFQDEIQKNEKIRKSLNDEIAKLTMRNHEFQMEAERLLELEPKLRELDTNYNALLQLYGEKVEEADELRLDLQDVKDMYKTQIEQLLKR</sequence>
<dbReference type="Pfam" id="PF12329">
    <property type="entry name" value="TMF_DNA_bd"/>
    <property type="match status" value="1"/>
</dbReference>
<keyword evidence="8" id="KW-1185">Reference proteome</keyword>
<dbReference type="Proteomes" id="UP000198287">
    <property type="component" value="Unassembled WGS sequence"/>
</dbReference>
<feature type="region of interest" description="Disordered" evidence="5">
    <location>
        <begin position="184"/>
        <end position="262"/>
    </location>
</feature>
<dbReference type="EMBL" id="LNIX01000004">
    <property type="protein sequence ID" value="OXA55444.1"/>
    <property type="molecule type" value="Genomic_DNA"/>
</dbReference>
<comment type="caution">
    <text evidence="7">The sequence shown here is derived from an EMBL/GenBank/DDBJ whole genome shotgun (WGS) entry which is preliminary data.</text>
</comment>
<dbReference type="Pfam" id="PF12325">
    <property type="entry name" value="TMF_TATA_bd"/>
    <property type="match status" value="1"/>
</dbReference>
<evidence type="ECO:0000256" key="4">
    <source>
        <dbReference type="SAM" id="Coils"/>
    </source>
</evidence>
<evidence type="ECO:0000256" key="5">
    <source>
        <dbReference type="SAM" id="MobiDB-lite"/>
    </source>
</evidence>
<dbReference type="InterPro" id="IPR022091">
    <property type="entry name" value="TMF_TATA-bd"/>
</dbReference>
<feature type="compositionally biased region" description="Low complexity" evidence="5">
    <location>
        <begin position="400"/>
        <end position="412"/>
    </location>
</feature>
<evidence type="ECO:0000256" key="3">
    <source>
        <dbReference type="ARBA" id="ARBA00023054"/>
    </source>
</evidence>
<feature type="coiled-coil region" evidence="4">
    <location>
        <begin position="1091"/>
        <end position="1132"/>
    </location>
</feature>
<evidence type="ECO:0000259" key="6">
    <source>
        <dbReference type="Pfam" id="PF12325"/>
    </source>
</evidence>
<protein>
    <submittedName>
        <fullName evidence="7">TATA element modulatory factor</fullName>
    </submittedName>
</protein>
<feature type="region of interest" description="Disordered" evidence="5">
    <location>
        <begin position="977"/>
        <end position="1004"/>
    </location>
</feature>
<evidence type="ECO:0000256" key="1">
    <source>
        <dbReference type="ARBA" id="ARBA00004555"/>
    </source>
</evidence>
<feature type="compositionally biased region" description="Basic and acidic residues" evidence="5">
    <location>
        <begin position="448"/>
        <end position="460"/>
    </location>
</feature>
<dbReference type="PANTHER" id="PTHR46515">
    <property type="entry name" value="TATA ELEMENT MODULATORY FACTOR TMF1"/>
    <property type="match status" value="1"/>
</dbReference>
<reference evidence="7 8" key="1">
    <citation type="submission" date="2015-12" db="EMBL/GenBank/DDBJ databases">
        <title>The genome of Folsomia candida.</title>
        <authorList>
            <person name="Faddeeva A."/>
            <person name="Derks M.F."/>
            <person name="Anvar Y."/>
            <person name="Smit S."/>
            <person name="Van Straalen N."/>
            <person name="Roelofs D."/>
        </authorList>
    </citation>
    <scope>NUCLEOTIDE SEQUENCE [LARGE SCALE GENOMIC DNA]</scope>
    <source>
        <strain evidence="7 8">VU population</strain>
        <tissue evidence="7">Whole body</tissue>
    </source>
</reference>
<feature type="region of interest" description="Disordered" evidence="5">
    <location>
        <begin position="768"/>
        <end position="814"/>
    </location>
</feature>
<feature type="coiled-coil region" evidence="4">
    <location>
        <begin position="638"/>
        <end position="686"/>
    </location>
</feature>
<comment type="subcellular location">
    <subcellularLocation>
        <location evidence="1">Golgi apparatus</location>
    </subcellularLocation>
</comment>
<evidence type="ECO:0000313" key="7">
    <source>
        <dbReference type="EMBL" id="OXA55444.1"/>
    </source>
</evidence>
<organism evidence="7 8">
    <name type="scientific">Folsomia candida</name>
    <name type="common">Springtail</name>
    <dbReference type="NCBI Taxonomy" id="158441"/>
    <lineage>
        <taxon>Eukaryota</taxon>
        <taxon>Metazoa</taxon>
        <taxon>Ecdysozoa</taxon>
        <taxon>Arthropoda</taxon>
        <taxon>Hexapoda</taxon>
        <taxon>Collembola</taxon>
        <taxon>Entomobryomorpha</taxon>
        <taxon>Isotomoidea</taxon>
        <taxon>Isotomidae</taxon>
        <taxon>Proisotominae</taxon>
        <taxon>Folsomia</taxon>
    </lineage>
</organism>
<evidence type="ECO:0000313" key="8">
    <source>
        <dbReference type="Proteomes" id="UP000198287"/>
    </source>
</evidence>
<feature type="compositionally biased region" description="Low complexity" evidence="5">
    <location>
        <begin position="493"/>
        <end position="521"/>
    </location>
</feature>
<dbReference type="InterPro" id="IPR022092">
    <property type="entry name" value="TMF_DNA-bd"/>
</dbReference>
<feature type="compositionally biased region" description="Low complexity" evidence="5">
    <location>
        <begin position="540"/>
        <end position="551"/>
    </location>
</feature>
<keyword evidence="3 4" id="KW-0175">Coiled coil</keyword>
<dbReference type="AlphaFoldDB" id="A0A226EED3"/>
<feature type="region of interest" description="Disordered" evidence="5">
    <location>
        <begin position="298"/>
        <end position="321"/>
    </location>
</feature>
<feature type="region of interest" description="Disordered" evidence="5">
    <location>
        <begin position="82"/>
        <end position="127"/>
    </location>
</feature>
<feature type="region of interest" description="Disordered" evidence="5">
    <location>
        <begin position="378"/>
        <end position="568"/>
    </location>
</feature>
<keyword evidence="2" id="KW-0333">Golgi apparatus</keyword>
<feature type="compositionally biased region" description="Low complexity" evidence="5">
    <location>
        <begin position="298"/>
        <end position="313"/>
    </location>
</feature>
<dbReference type="OrthoDB" id="74178at2759"/>
<dbReference type="GO" id="GO:0005783">
    <property type="term" value="C:endoplasmic reticulum"/>
    <property type="evidence" value="ECO:0007669"/>
    <property type="project" value="TreeGrafter"/>
</dbReference>
<feature type="compositionally biased region" description="Low complexity" evidence="5">
    <location>
        <begin position="110"/>
        <end position="127"/>
    </location>
</feature>
<dbReference type="OMA" id="ICTNDSK"/>
<feature type="compositionally biased region" description="Basic and acidic residues" evidence="5">
    <location>
        <begin position="770"/>
        <end position="797"/>
    </location>
</feature>
<dbReference type="GO" id="GO:0005794">
    <property type="term" value="C:Golgi apparatus"/>
    <property type="evidence" value="ECO:0007669"/>
    <property type="project" value="UniProtKB-SubCell"/>
</dbReference>
<feature type="domain" description="TATA element modulatory factor 1 TATA binding" evidence="6">
    <location>
        <begin position="1070"/>
        <end position="1178"/>
    </location>
</feature>
<dbReference type="InterPro" id="IPR052602">
    <property type="entry name" value="Growth_transcription_reg"/>
</dbReference>
<feature type="compositionally biased region" description="Polar residues" evidence="5">
    <location>
        <begin position="212"/>
        <end position="239"/>
    </location>
</feature>
<feature type="compositionally biased region" description="Low complexity" evidence="5">
    <location>
        <begin position="199"/>
        <end position="211"/>
    </location>
</feature>
<evidence type="ECO:0000256" key="2">
    <source>
        <dbReference type="ARBA" id="ARBA00023034"/>
    </source>
</evidence>
<dbReference type="STRING" id="158441.A0A226EED3"/>
<accession>A0A226EED3</accession>
<feature type="compositionally biased region" description="Polar residues" evidence="5">
    <location>
        <begin position="987"/>
        <end position="997"/>
    </location>
</feature>